<keyword evidence="1" id="KW-0813">Transport</keyword>
<dbReference type="InterPro" id="IPR051909">
    <property type="entry name" value="MFP_Cation_Efflux"/>
</dbReference>
<dbReference type="EMBL" id="CP102381">
    <property type="protein sequence ID" value="WEJ62968.1"/>
    <property type="molecule type" value="Genomic_DNA"/>
</dbReference>
<name>A0ABY8CEW7_9GAMM</name>
<dbReference type="Proteomes" id="UP001222275">
    <property type="component" value="Chromosome"/>
</dbReference>
<evidence type="ECO:0000313" key="2">
    <source>
        <dbReference type="EMBL" id="WEJ62968.1"/>
    </source>
</evidence>
<reference evidence="2 3" key="1">
    <citation type="submission" date="2022-06" db="EMBL/GenBank/DDBJ databases">
        <title>Thiomicrohabdus sp. nov, an obligately chemolithoautotrophic, sulfur-oxidizing bacterium isolated from beach of Guanyin Mountain. Amoy.</title>
        <authorList>
            <person name="Zhu H."/>
        </authorList>
    </citation>
    <scope>NUCLEOTIDE SEQUENCE [LARGE SCALE GENOMIC DNA]</scope>
    <source>
        <strain evidence="2 3">XGS-01</strain>
    </source>
</reference>
<organism evidence="2 3">
    <name type="scientific">Thiomicrorhabdus lithotrophica</name>
    <dbReference type="NCBI Taxonomy" id="2949997"/>
    <lineage>
        <taxon>Bacteria</taxon>
        <taxon>Pseudomonadati</taxon>
        <taxon>Pseudomonadota</taxon>
        <taxon>Gammaproteobacteria</taxon>
        <taxon>Thiotrichales</taxon>
        <taxon>Piscirickettsiaceae</taxon>
        <taxon>Thiomicrorhabdus</taxon>
    </lineage>
</organism>
<proteinExistence type="predicted"/>
<dbReference type="Gene3D" id="2.40.30.170">
    <property type="match status" value="1"/>
</dbReference>
<dbReference type="PANTHER" id="PTHR30097">
    <property type="entry name" value="CATION EFFLUX SYSTEM PROTEIN CUSB"/>
    <property type="match status" value="1"/>
</dbReference>
<evidence type="ECO:0000313" key="3">
    <source>
        <dbReference type="Proteomes" id="UP001222275"/>
    </source>
</evidence>
<keyword evidence="3" id="KW-1185">Reference proteome</keyword>
<protein>
    <submittedName>
        <fullName evidence="2">Efflux RND transporter periplasmic adaptor subunit</fullName>
    </submittedName>
</protein>
<dbReference type="RefSeq" id="WP_275595225.1">
    <property type="nucleotide sequence ID" value="NZ_CP102381.1"/>
</dbReference>
<gene>
    <name evidence="2" type="ORF">NR989_01595</name>
</gene>
<evidence type="ECO:0000256" key="1">
    <source>
        <dbReference type="ARBA" id="ARBA00022448"/>
    </source>
</evidence>
<dbReference type="Gene3D" id="2.40.50.100">
    <property type="match status" value="1"/>
</dbReference>
<accession>A0ABY8CEW7</accession>
<dbReference type="Gene3D" id="1.10.287.470">
    <property type="entry name" value="Helix hairpin bin"/>
    <property type="match status" value="1"/>
</dbReference>
<dbReference type="PANTHER" id="PTHR30097:SF4">
    <property type="entry name" value="SLR6042 PROTEIN"/>
    <property type="match status" value="1"/>
</dbReference>
<sequence length="392" mass="42990">MQISYLLKSNAILKSTKLSTFAKNITVAIALTTSLFVNASQASNTGLPEIKLTPDQMKALAIETDALKPVSSYPSIEYVAQSIVPLNQRYAVTMPVDGQVLELLHFHGNVKKGDVIATIYSAELLKMQSALIATLADYQAEMSALNRAKKLSQTGAVSSKQRQQLEANVKKLAQTKSQQKLELISIGMDLELVEQLESTQKLQSAELMIKAPVSGELFDVQVQLGQRLMMQDALIYIATIDPIVIDVEVPIEQSKQIIDGQTVSLTNTDLTGLVYHMADFVNPRTQSVEVHTRFDNPDFSIKPGQTFKLQFNFEQEAFKTLIGALTVVDNQTIIFVQQAEQIKAVAIKVLQTQNGLVYFAPLQAGTLSSQTMVVVHGASSLKNSLMAEEGEE</sequence>
<dbReference type="SUPFAM" id="SSF111369">
    <property type="entry name" value="HlyD-like secretion proteins"/>
    <property type="match status" value="1"/>
</dbReference>